<proteinExistence type="inferred from homology"/>
<dbReference type="GO" id="GO:0006955">
    <property type="term" value="P:immune response"/>
    <property type="evidence" value="ECO:0007669"/>
    <property type="project" value="InterPro"/>
</dbReference>
<protein>
    <recommendedName>
        <fullName evidence="7">Interleukin</fullName>
    </recommendedName>
</protein>
<evidence type="ECO:0000256" key="1">
    <source>
        <dbReference type="ARBA" id="ARBA00004613"/>
    </source>
</evidence>
<evidence type="ECO:0000256" key="7">
    <source>
        <dbReference type="RuleBase" id="RU003453"/>
    </source>
</evidence>
<dbReference type="KEGG" id="sasa:106610234"/>
<dbReference type="GO" id="GO:0042119">
    <property type="term" value="P:neutrophil activation"/>
    <property type="evidence" value="ECO:0007669"/>
    <property type="project" value="TreeGrafter"/>
</dbReference>
<dbReference type="InterPro" id="IPR003443">
    <property type="entry name" value="IL-15/IL-21_fam"/>
</dbReference>
<dbReference type="OrthoDB" id="8905762at2759"/>
<evidence type="ECO:0000256" key="2">
    <source>
        <dbReference type="ARBA" id="ARBA00006050"/>
    </source>
</evidence>
<gene>
    <name evidence="9" type="primary">LOC106610234</name>
</gene>
<dbReference type="AlphaFoldDB" id="A0A1S3SKR3"/>
<keyword evidence="4" id="KW-0964">Secreted</keyword>
<keyword evidence="5" id="KW-0732">Signal</keyword>
<dbReference type="GO" id="GO:0050778">
    <property type="term" value="P:positive regulation of immune response"/>
    <property type="evidence" value="ECO:0007669"/>
    <property type="project" value="TreeGrafter"/>
</dbReference>
<dbReference type="PaxDb" id="8030-ENSSSAP00000106582"/>
<dbReference type="Bgee" id="ENSSSAG00000076723">
    <property type="expression patterns" value="Expressed in immature gonad and 22 other cell types or tissues"/>
</dbReference>
<dbReference type="GO" id="GO:0005615">
    <property type="term" value="C:extracellular space"/>
    <property type="evidence" value="ECO:0007669"/>
    <property type="project" value="UniProtKB-KW"/>
</dbReference>
<evidence type="ECO:0000313" key="9">
    <source>
        <dbReference type="RefSeq" id="XP_014064928.1"/>
    </source>
</evidence>
<dbReference type="GO" id="GO:0005125">
    <property type="term" value="F:cytokine activity"/>
    <property type="evidence" value="ECO:0007669"/>
    <property type="project" value="UniProtKB-KW"/>
</dbReference>
<evidence type="ECO:0000256" key="5">
    <source>
        <dbReference type="ARBA" id="ARBA00022729"/>
    </source>
</evidence>
<evidence type="ECO:0000256" key="6">
    <source>
        <dbReference type="ARBA" id="ARBA00023157"/>
    </source>
</evidence>
<dbReference type="STRING" id="8030.ENSSSAP00000106582"/>
<organism evidence="8 9">
    <name type="scientific">Salmo salar</name>
    <name type="common">Atlantic salmon</name>
    <dbReference type="NCBI Taxonomy" id="8030"/>
    <lineage>
        <taxon>Eukaryota</taxon>
        <taxon>Metazoa</taxon>
        <taxon>Chordata</taxon>
        <taxon>Craniata</taxon>
        <taxon>Vertebrata</taxon>
        <taxon>Euteleostomi</taxon>
        <taxon>Actinopterygii</taxon>
        <taxon>Neopterygii</taxon>
        <taxon>Teleostei</taxon>
        <taxon>Protacanthopterygii</taxon>
        <taxon>Salmoniformes</taxon>
        <taxon>Salmonidae</taxon>
        <taxon>Salmoninae</taxon>
        <taxon>Salmo</taxon>
    </lineage>
</organism>
<dbReference type="GO" id="GO:0042102">
    <property type="term" value="P:positive regulation of T cell proliferation"/>
    <property type="evidence" value="ECO:0007669"/>
    <property type="project" value="TreeGrafter"/>
</dbReference>
<dbReference type="GeneID" id="106610234"/>
<dbReference type="GO" id="GO:0001819">
    <property type="term" value="P:positive regulation of cytokine production"/>
    <property type="evidence" value="ECO:0007669"/>
    <property type="project" value="TreeGrafter"/>
</dbReference>
<dbReference type="InterPro" id="IPR020410">
    <property type="entry name" value="IL-15_fish"/>
</dbReference>
<dbReference type="PANTHER" id="PTHR14356">
    <property type="entry name" value="INTERLEUKIN-15-RELATED"/>
    <property type="match status" value="1"/>
</dbReference>
<dbReference type="Gene3D" id="1.20.1250.70">
    <property type="entry name" value="Interleukin-15/Interleukin-21"/>
    <property type="match status" value="1"/>
</dbReference>
<evidence type="ECO:0000313" key="8">
    <source>
        <dbReference type="Proteomes" id="UP001652741"/>
    </source>
</evidence>
<comment type="subcellular location">
    <subcellularLocation>
        <location evidence="1">Secreted</location>
    </subcellularLocation>
</comment>
<accession>A0A1S3SKR3</accession>
<dbReference type="SUPFAM" id="SSF47266">
    <property type="entry name" value="4-helical cytokines"/>
    <property type="match status" value="1"/>
</dbReference>
<name>A0A1S3SKR3_SALSA</name>
<dbReference type="PRINTS" id="PR01930">
    <property type="entry name" value="INTRLEUKIN15"/>
</dbReference>
<evidence type="ECO:0000256" key="3">
    <source>
        <dbReference type="ARBA" id="ARBA00022514"/>
    </source>
</evidence>
<dbReference type="InterPro" id="IPR020439">
    <property type="entry name" value="IL-15"/>
</dbReference>
<dbReference type="Pfam" id="PF02372">
    <property type="entry name" value="IL15"/>
    <property type="match status" value="1"/>
</dbReference>
<keyword evidence="8" id="KW-1185">Reference proteome</keyword>
<sequence length="227" mass="26061">MVNGMSSTTGGIRDSRSLISSLRPRYWHVAALSSNRVIKLFICILFAAATEKRLRWICLFWGFHYYQHQCLNIELWNCFLILSCLSATAHLPIAGAAETHGMSIGDVEELQWELLNLKSTIEKSDACLYAPTNDDIYDDNCIFKFLHCYLLELEVVLIEDMQVTDDYHDKIKTSIYHRKNKLEEHEHQYNSSGCSPCEAQRVANSTIFLYNLERLLEKIGTTISLSV</sequence>
<dbReference type="PANTHER" id="PTHR14356:SF3">
    <property type="entry name" value="INTERLEUKIN-15"/>
    <property type="match status" value="1"/>
</dbReference>
<reference evidence="9" key="1">
    <citation type="submission" date="2025-08" db="UniProtKB">
        <authorList>
            <consortium name="RefSeq"/>
        </authorList>
    </citation>
    <scope>IDENTIFICATION</scope>
</reference>
<comment type="similarity">
    <text evidence="2 7">Belongs to the IL-15/IL-21 family.</text>
</comment>
<keyword evidence="6" id="KW-1015">Disulfide bond</keyword>
<evidence type="ECO:0000256" key="4">
    <source>
        <dbReference type="ARBA" id="ARBA00022525"/>
    </source>
</evidence>
<dbReference type="RefSeq" id="XP_014064928.1">
    <property type="nucleotide sequence ID" value="XM_014209453.2"/>
</dbReference>
<dbReference type="InterPro" id="IPR009079">
    <property type="entry name" value="4_helix_cytokine-like_core"/>
</dbReference>
<dbReference type="Proteomes" id="UP001652741">
    <property type="component" value="Chromosome ssa08"/>
</dbReference>
<dbReference type="PRINTS" id="PR01949">
    <property type="entry name" value="INTLKN15FISH"/>
</dbReference>
<dbReference type="GO" id="GO:0005126">
    <property type="term" value="F:cytokine receptor binding"/>
    <property type="evidence" value="ECO:0007669"/>
    <property type="project" value="InterPro"/>
</dbReference>
<keyword evidence="3 7" id="KW-0202">Cytokine</keyword>